<protein>
    <submittedName>
        <fullName evidence="2">Uncharacterized protein</fullName>
    </submittedName>
</protein>
<dbReference type="Proteomes" id="UP001162480">
    <property type="component" value="Chromosome 18"/>
</dbReference>
<proteinExistence type="predicted"/>
<keyword evidence="3" id="KW-1185">Reference proteome</keyword>
<feature type="compositionally biased region" description="Low complexity" evidence="1">
    <location>
        <begin position="9"/>
        <end position="21"/>
    </location>
</feature>
<organism evidence="2 3">
    <name type="scientific">Octopus vulgaris</name>
    <name type="common">Common octopus</name>
    <dbReference type="NCBI Taxonomy" id="6645"/>
    <lineage>
        <taxon>Eukaryota</taxon>
        <taxon>Metazoa</taxon>
        <taxon>Spiralia</taxon>
        <taxon>Lophotrochozoa</taxon>
        <taxon>Mollusca</taxon>
        <taxon>Cephalopoda</taxon>
        <taxon>Coleoidea</taxon>
        <taxon>Octopodiformes</taxon>
        <taxon>Octopoda</taxon>
        <taxon>Incirrata</taxon>
        <taxon>Octopodidae</taxon>
        <taxon>Octopus</taxon>
    </lineage>
</organism>
<evidence type="ECO:0000256" key="1">
    <source>
        <dbReference type="SAM" id="MobiDB-lite"/>
    </source>
</evidence>
<name>A0AA36BMM3_OCTVU</name>
<evidence type="ECO:0000313" key="2">
    <source>
        <dbReference type="EMBL" id="CAI9736256.1"/>
    </source>
</evidence>
<dbReference type="AlphaFoldDB" id="A0AA36BMM3"/>
<gene>
    <name evidence="2" type="ORF">OCTVUL_1B017688</name>
</gene>
<reference evidence="2" key="1">
    <citation type="submission" date="2023-08" db="EMBL/GenBank/DDBJ databases">
        <authorList>
            <person name="Alioto T."/>
            <person name="Alioto T."/>
            <person name="Gomez Garrido J."/>
        </authorList>
    </citation>
    <scope>NUCLEOTIDE SEQUENCE</scope>
</reference>
<evidence type="ECO:0000313" key="3">
    <source>
        <dbReference type="Proteomes" id="UP001162480"/>
    </source>
</evidence>
<feature type="region of interest" description="Disordered" evidence="1">
    <location>
        <begin position="1"/>
        <end position="90"/>
    </location>
</feature>
<accession>A0AA36BMM3</accession>
<feature type="compositionally biased region" description="Basic and acidic residues" evidence="1">
    <location>
        <begin position="59"/>
        <end position="90"/>
    </location>
</feature>
<sequence length="90" mass="10150">MSSFDGDTNDSNKNSSSNTNKCRYCCCDNGSNRNTSRKRDTSNTTTVVDATKPSVVPIQERHEQREDKSNHKDVDISSKKHEETCRSDYG</sequence>
<dbReference type="EMBL" id="OX597831">
    <property type="protein sequence ID" value="CAI9736256.1"/>
    <property type="molecule type" value="Genomic_DNA"/>
</dbReference>